<dbReference type="PANTHER" id="PTHR36510">
    <property type="entry name" value="GLUTAMATE--CYSTEINE LIGASE 2-RELATED"/>
    <property type="match status" value="1"/>
</dbReference>
<dbReference type="InterPro" id="IPR014746">
    <property type="entry name" value="Gln_synth/guanido_kin_cat_dom"/>
</dbReference>
<dbReference type="GO" id="GO:0005524">
    <property type="term" value="F:ATP binding"/>
    <property type="evidence" value="ECO:0007669"/>
    <property type="project" value="UniProtKB-KW"/>
</dbReference>
<evidence type="ECO:0000256" key="5">
    <source>
        <dbReference type="HAMAP-Rule" id="MF_01609"/>
    </source>
</evidence>
<dbReference type="EC" id="6.3.2.2" evidence="5"/>
<dbReference type="InterPro" id="IPR006336">
    <property type="entry name" value="GCS2"/>
</dbReference>
<dbReference type="Pfam" id="PF04107">
    <property type="entry name" value="GCS2"/>
    <property type="match status" value="1"/>
</dbReference>
<dbReference type="SUPFAM" id="SSF55931">
    <property type="entry name" value="Glutamine synthetase/guanido kinase"/>
    <property type="match status" value="1"/>
</dbReference>
<keyword evidence="2 5" id="KW-0547">Nucleotide-binding</keyword>
<dbReference type="Gene3D" id="3.30.590.20">
    <property type="match status" value="1"/>
</dbReference>
<organism evidence="6 7">
    <name type="scientific">Candidatus Neomicrothrix subdominans</name>
    <dbReference type="NCBI Taxonomy" id="2954438"/>
    <lineage>
        <taxon>Bacteria</taxon>
        <taxon>Bacillati</taxon>
        <taxon>Actinomycetota</taxon>
        <taxon>Acidimicrobiia</taxon>
        <taxon>Acidimicrobiales</taxon>
        <taxon>Microthrixaceae</taxon>
        <taxon>Candidatus Neomicrothrix</taxon>
    </lineage>
</organism>
<dbReference type="NCBIfam" id="NF010043">
    <property type="entry name" value="PRK13517.1-3"/>
    <property type="match status" value="1"/>
</dbReference>
<name>A0A936NG36_9ACTN</name>
<proteinExistence type="inferred from homology"/>
<dbReference type="EMBL" id="JADJZA010000010">
    <property type="protein sequence ID" value="MBK9298748.1"/>
    <property type="molecule type" value="Genomic_DNA"/>
</dbReference>
<dbReference type="AlphaFoldDB" id="A0A936NG36"/>
<evidence type="ECO:0000256" key="3">
    <source>
        <dbReference type="ARBA" id="ARBA00022840"/>
    </source>
</evidence>
<keyword evidence="1 5" id="KW-0436">Ligase</keyword>
<dbReference type="HAMAP" id="MF_01609">
    <property type="entry name" value="Glu_cys_ligase_2"/>
    <property type="match status" value="1"/>
</dbReference>
<comment type="catalytic activity">
    <reaction evidence="4 5">
        <text>L-cysteine + L-glutamate + ATP = gamma-L-glutamyl-L-cysteine + ADP + phosphate + H(+)</text>
        <dbReference type="Rhea" id="RHEA:13285"/>
        <dbReference type="ChEBI" id="CHEBI:15378"/>
        <dbReference type="ChEBI" id="CHEBI:29985"/>
        <dbReference type="ChEBI" id="CHEBI:30616"/>
        <dbReference type="ChEBI" id="CHEBI:35235"/>
        <dbReference type="ChEBI" id="CHEBI:43474"/>
        <dbReference type="ChEBI" id="CHEBI:58173"/>
        <dbReference type="ChEBI" id="CHEBI:456216"/>
        <dbReference type="EC" id="6.3.2.2"/>
    </reaction>
</comment>
<evidence type="ECO:0000256" key="4">
    <source>
        <dbReference type="ARBA" id="ARBA00048819"/>
    </source>
</evidence>
<dbReference type="InterPro" id="IPR050141">
    <property type="entry name" value="GCL_type2/YbdK_subfam"/>
</dbReference>
<evidence type="ECO:0000313" key="7">
    <source>
        <dbReference type="Proteomes" id="UP000727993"/>
    </source>
</evidence>
<gene>
    <name evidence="6" type="ORF">IPN02_18350</name>
</gene>
<evidence type="ECO:0000313" key="6">
    <source>
        <dbReference type="EMBL" id="MBK9298748.1"/>
    </source>
</evidence>
<keyword evidence="3 5" id="KW-0067">ATP-binding</keyword>
<protein>
    <recommendedName>
        <fullName evidence="5">Putative glutamate--cysteine ligase 2</fullName>
        <ecNumber evidence="5">6.3.2.2</ecNumber>
    </recommendedName>
    <alternativeName>
        <fullName evidence="5">Gamma-glutamylcysteine synthetase 2</fullName>
        <shortName evidence="5">GCS 2</shortName>
        <shortName evidence="5">Gamma-GCS 2</shortName>
    </alternativeName>
</protein>
<comment type="function">
    <text evidence="5">ATP-dependent carboxylate-amine ligase which exhibits weak glutamate--cysteine ligase activity.</text>
</comment>
<comment type="caution">
    <text evidence="6">The sequence shown here is derived from an EMBL/GenBank/DDBJ whole genome shotgun (WGS) entry which is preliminary data.</text>
</comment>
<dbReference type="Proteomes" id="UP000727993">
    <property type="component" value="Unassembled WGS sequence"/>
</dbReference>
<dbReference type="PANTHER" id="PTHR36510:SF1">
    <property type="entry name" value="GLUTAMATE--CYSTEINE LIGASE 2-RELATED"/>
    <property type="match status" value="1"/>
</dbReference>
<dbReference type="GO" id="GO:0042398">
    <property type="term" value="P:modified amino acid biosynthetic process"/>
    <property type="evidence" value="ECO:0007669"/>
    <property type="project" value="InterPro"/>
</dbReference>
<reference evidence="6 7" key="1">
    <citation type="submission" date="2020-10" db="EMBL/GenBank/DDBJ databases">
        <title>Connecting structure to function with the recovery of over 1000 high-quality activated sludge metagenome-assembled genomes encoding full-length rRNA genes using long-read sequencing.</title>
        <authorList>
            <person name="Singleton C.M."/>
            <person name="Petriglieri F."/>
            <person name="Kristensen J.M."/>
            <person name="Kirkegaard R.H."/>
            <person name="Michaelsen T.Y."/>
            <person name="Andersen M.H."/>
            <person name="Karst S.M."/>
            <person name="Dueholm M.S."/>
            <person name="Nielsen P.H."/>
            <person name="Albertsen M."/>
        </authorList>
    </citation>
    <scope>NUCLEOTIDE SEQUENCE [LARGE SCALE GENOMIC DNA]</scope>
    <source>
        <strain evidence="6">Lyne_18-Q3-R50-59_MAXAC.006</strain>
    </source>
</reference>
<sequence>MTIEFRSSPTASLGVEVELSLVDRETRALTSAATDTLADISADGAEHPALKHELFESTVEVITGVCDTVAGARSDLEAGIDELRGAAFQRGVGLLCSGTHPFSSYRELQISPSERYHQLVDDMQWPVRRLAINGIHFHVGVRSGEKCIATVNSLTTFLPLFLALSASSPYWDGQDTGLASARTKIFEGLPTAGLPPQLHSWSEFEEFLDALIRAEAIESVREVWWDIRPHPDFGTVELRMCDGMPTMTEITGVAALAQCLVAWMDGQIDRGEPLPGVREWVVRQNKWLAARYGLDTELIVDDRGNRRPARDLVDELVDLLGDTAARLGCADELLTLRDLVRTGNSAERQRRIVAAGGSLVDVTTALQKELSTDAPLV</sequence>
<dbReference type="GO" id="GO:0004357">
    <property type="term" value="F:glutamate-cysteine ligase activity"/>
    <property type="evidence" value="ECO:0007669"/>
    <property type="project" value="UniProtKB-EC"/>
</dbReference>
<evidence type="ECO:0000256" key="1">
    <source>
        <dbReference type="ARBA" id="ARBA00022598"/>
    </source>
</evidence>
<dbReference type="NCBIfam" id="TIGR02050">
    <property type="entry name" value="gshA_cyan_rel"/>
    <property type="match status" value="1"/>
</dbReference>
<accession>A0A936NG36</accession>
<dbReference type="InterPro" id="IPR011793">
    <property type="entry name" value="YbdK"/>
</dbReference>
<comment type="similarity">
    <text evidence="5">Belongs to the glutamate--cysteine ligase type 2 family. YbdK subfamily.</text>
</comment>
<evidence type="ECO:0000256" key="2">
    <source>
        <dbReference type="ARBA" id="ARBA00022741"/>
    </source>
</evidence>